<name>A0A0C3DZX4_9AGAM</name>
<feature type="non-terminal residue" evidence="1">
    <location>
        <position position="134"/>
    </location>
</feature>
<proteinExistence type="predicted"/>
<feature type="non-terminal residue" evidence="1">
    <location>
        <position position="1"/>
    </location>
</feature>
<evidence type="ECO:0000313" key="2">
    <source>
        <dbReference type="Proteomes" id="UP000053989"/>
    </source>
</evidence>
<accession>A0A0C3DZX4</accession>
<dbReference type="InParanoid" id="A0A0C3DZX4"/>
<dbReference type="EMBL" id="KN822052">
    <property type="protein sequence ID" value="KIM61421.1"/>
    <property type="molecule type" value="Genomic_DNA"/>
</dbReference>
<dbReference type="HOGENOM" id="CLU_003703_4_1_1"/>
<dbReference type="AlphaFoldDB" id="A0A0C3DZX4"/>
<keyword evidence="2" id="KW-1185">Reference proteome</keyword>
<dbReference type="OrthoDB" id="3214502at2759"/>
<reference evidence="1 2" key="1">
    <citation type="submission" date="2014-04" db="EMBL/GenBank/DDBJ databases">
        <authorList>
            <consortium name="DOE Joint Genome Institute"/>
            <person name="Kuo A."/>
            <person name="Kohler A."/>
            <person name="Nagy L.G."/>
            <person name="Floudas D."/>
            <person name="Copeland A."/>
            <person name="Barry K.W."/>
            <person name="Cichocki N."/>
            <person name="Veneault-Fourrey C."/>
            <person name="LaButti K."/>
            <person name="Lindquist E.A."/>
            <person name="Lipzen A."/>
            <person name="Lundell T."/>
            <person name="Morin E."/>
            <person name="Murat C."/>
            <person name="Sun H."/>
            <person name="Tunlid A."/>
            <person name="Henrissat B."/>
            <person name="Grigoriev I.V."/>
            <person name="Hibbett D.S."/>
            <person name="Martin F."/>
            <person name="Nordberg H.P."/>
            <person name="Cantor M.N."/>
            <person name="Hua S.X."/>
        </authorList>
    </citation>
    <scope>NUCLEOTIDE SEQUENCE [LARGE SCALE GENOMIC DNA]</scope>
    <source>
        <strain evidence="1 2">Foug A</strain>
    </source>
</reference>
<protein>
    <submittedName>
        <fullName evidence="1">Uncharacterized protein</fullName>
    </submittedName>
</protein>
<reference evidence="2" key="2">
    <citation type="submission" date="2015-01" db="EMBL/GenBank/DDBJ databases">
        <title>Evolutionary Origins and Diversification of the Mycorrhizal Mutualists.</title>
        <authorList>
            <consortium name="DOE Joint Genome Institute"/>
            <consortium name="Mycorrhizal Genomics Consortium"/>
            <person name="Kohler A."/>
            <person name="Kuo A."/>
            <person name="Nagy L.G."/>
            <person name="Floudas D."/>
            <person name="Copeland A."/>
            <person name="Barry K.W."/>
            <person name="Cichocki N."/>
            <person name="Veneault-Fourrey C."/>
            <person name="LaButti K."/>
            <person name="Lindquist E.A."/>
            <person name="Lipzen A."/>
            <person name="Lundell T."/>
            <person name="Morin E."/>
            <person name="Murat C."/>
            <person name="Riley R."/>
            <person name="Ohm R."/>
            <person name="Sun H."/>
            <person name="Tunlid A."/>
            <person name="Henrissat B."/>
            <person name="Grigoriev I.V."/>
            <person name="Hibbett D.S."/>
            <person name="Martin F."/>
        </authorList>
    </citation>
    <scope>NUCLEOTIDE SEQUENCE [LARGE SCALE GENOMIC DNA]</scope>
    <source>
        <strain evidence="2">Foug A</strain>
    </source>
</reference>
<organism evidence="1 2">
    <name type="scientific">Scleroderma citrinum Foug A</name>
    <dbReference type="NCBI Taxonomy" id="1036808"/>
    <lineage>
        <taxon>Eukaryota</taxon>
        <taxon>Fungi</taxon>
        <taxon>Dikarya</taxon>
        <taxon>Basidiomycota</taxon>
        <taxon>Agaricomycotina</taxon>
        <taxon>Agaricomycetes</taxon>
        <taxon>Agaricomycetidae</taxon>
        <taxon>Boletales</taxon>
        <taxon>Sclerodermatineae</taxon>
        <taxon>Sclerodermataceae</taxon>
        <taxon>Scleroderma</taxon>
    </lineage>
</organism>
<evidence type="ECO:0000313" key="1">
    <source>
        <dbReference type="EMBL" id="KIM61421.1"/>
    </source>
</evidence>
<dbReference type="STRING" id="1036808.A0A0C3DZX4"/>
<sequence>YVVDGNFTAQHMNMKKPEGNVSLSDGLGYMVKNEPYRNHIASAPEHREVSALDITENFPTNRSNLQATGIGATACTRHGCFLPHSMVDFYKGEQQKNINYSICQALSYNSARIQKALIIYDVACQWYVKFAHNV</sequence>
<dbReference type="Proteomes" id="UP000053989">
    <property type="component" value="Unassembled WGS sequence"/>
</dbReference>
<dbReference type="InterPro" id="IPR040521">
    <property type="entry name" value="KDZ"/>
</dbReference>
<gene>
    <name evidence="1" type="ORF">SCLCIDRAFT_77318</name>
</gene>
<dbReference type="Pfam" id="PF18758">
    <property type="entry name" value="KDZ"/>
    <property type="match status" value="1"/>
</dbReference>